<dbReference type="GeneID" id="28738592"/>
<dbReference type="VEuPathDB" id="FungiDB:AB675_6420"/>
<feature type="region of interest" description="Disordered" evidence="1">
    <location>
        <begin position="716"/>
        <end position="738"/>
    </location>
</feature>
<dbReference type="PROSITE" id="PS01186">
    <property type="entry name" value="EGF_2"/>
    <property type="match status" value="1"/>
</dbReference>
<keyword evidence="2" id="KW-1133">Transmembrane helix</keyword>
<dbReference type="PROSITE" id="PS00022">
    <property type="entry name" value="EGF_1"/>
    <property type="match status" value="1"/>
</dbReference>
<evidence type="ECO:0000313" key="6">
    <source>
        <dbReference type="Proteomes" id="UP000038010"/>
    </source>
</evidence>
<dbReference type="OrthoDB" id="283575at2759"/>
<sequence>MSSRRDPLRSQPFTPTTIRDAQDTHDTTRYLQPSGGRIPRRVGHMASGQQSPQYPAHPSVRIPQKAKAMPMGAGVAPRPTKGSPATYSQDKAPRQRAANTPNTSKSAWDASHDQNSLVMHSPPPIPPSSSSRRYNMTQSYVSSVGGADSPPMRTTFPLRESHYPEDDSPRAAYPSSRLMPQAEFPTPDNRATMQTVDSYDQFSTPRHKPGPIDTSLRPATMAKPGEISPASTRANAMNALSQAIAVGINQQSKPVSPLTMSRRTSRPFSPPVRMPFDDDMNSIHTTNEDLEPPDLKDAPPVPTSKHNVRGLASSPTSGTSEAPILGLGIGAPGRGLSTKRGTSKRPPRLDIDAVRDMEARGSTTSLTDLIKRATRLASNLDRGKTASRLGMLDMFGKSNEKLGSLPPGKRDSSMSDMLSAFPAPAIGTPRSEWPGNEKGMNASTSALPRFPSDSSSDGSNKKAGRRRICGMSVPCFTVIVIILILLIAAAVLIPIFLIVVPRQSGNNSSPASVADCTRTNKCENSGTAIFTNNACGCICSGGFTGATCATPGDSGCTTQNLQDGSVIYRDATLGQQTLQAFNDAGTFRIPLNATTILAQFSANNVPCREENDLLDMSDAINGTASTTSNNAAKRETAPEPFVMLKGYEPAPLPVHPHRVDHIQHEAAQPMITAIPTPSVALRARQDASESNTMISEINGIVFDTARNTVVTTATSATASAAAPSATGTSSSDAPPSAQLTSQLSFSRVVVLYILDKSQSLATALDAKNRLAKYFESVGSGNEVQVGMVAGLMVTADMQNLILKDGDEVVNKSD</sequence>
<dbReference type="Proteomes" id="UP000038010">
    <property type="component" value="Unassembled WGS sequence"/>
</dbReference>
<feature type="region of interest" description="Disordered" evidence="1">
    <location>
        <begin position="425"/>
        <end position="464"/>
    </location>
</feature>
<evidence type="ECO:0000256" key="1">
    <source>
        <dbReference type="SAM" id="MobiDB-lite"/>
    </source>
</evidence>
<evidence type="ECO:0000256" key="2">
    <source>
        <dbReference type="SAM" id="Phobius"/>
    </source>
</evidence>
<dbReference type="CDD" id="cd00054">
    <property type="entry name" value="EGF_CA"/>
    <property type="match status" value="1"/>
</dbReference>
<reference evidence="5 6" key="1">
    <citation type="submission" date="2015-06" db="EMBL/GenBank/DDBJ databases">
        <title>Draft genome of the ant-associated black yeast Phialophora attae CBS 131958.</title>
        <authorList>
            <person name="Moreno L.F."/>
            <person name="Stielow B.J."/>
            <person name="de Hoog S."/>
            <person name="Vicente V.A."/>
            <person name="Weiss V.A."/>
            <person name="de Vries M."/>
            <person name="Cruz L.M."/>
            <person name="Souza E.M."/>
        </authorList>
    </citation>
    <scope>NUCLEOTIDE SEQUENCE [LARGE SCALE GENOMIC DNA]</scope>
    <source>
        <strain evidence="5 6">CBS 131958</strain>
    </source>
</reference>
<dbReference type="AlphaFoldDB" id="A0A0N1HFI6"/>
<accession>A0A0N1HFI6</accession>
<dbReference type="PANTHER" id="PTHR17178">
    <property type="entry name" value="SECRETORY GRANULE PROTEOGLYCAN CORE PROTEIN"/>
    <property type="match status" value="1"/>
</dbReference>
<feature type="transmembrane region" description="Helical" evidence="2">
    <location>
        <begin position="475"/>
        <end position="500"/>
    </location>
</feature>
<feature type="compositionally biased region" description="Polar residues" evidence="1">
    <location>
        <begin position="97"/>
        <end position="106"/>
    </location>
</feature>
<evidence type="ECO:0000313" key="5">
    <source>
        <dbReference type="EMBL" id="KPI44082.1"/>
    </source>
</evidence>
<dbReference type="RefSeq" id="XP_018004045.1">
    <property type="nucleotide sequence ID" value="XM_018146712.1"/>
</dbReference>
<keyword evidence="6" id="KW-1185">Reference proteome</keyword>
<feature type="region of interest" description="Disordered" evidence="1">
    <location>
        <begin position="397"/>
        <end position="416"/>
    </location>
</feature>
<feature type="domain" description="EGF-like" evidence="3 4">
    <location>
        <begin position="537"/>
        <end position="548"/>
    </location>
</feature>
<comment type="caution">
    <text evidence="5">The sequence shown here is derived from an EMBL/GenBank/DDBJ whole genome shotgun (WGS) entry which is preliminary data.</text>
</comment>
<evidence type="ECO:0000259" key="4">
    <source>
        <dbReference type="PROSITE" id="PS01186"/>
    </source>
</evidence>
<dbReference type="STRING" id="1664694.A0A0N1HFI6"/>
<organism evidence="5 6">
    <name type="scientific">Cyphellophora attinorum</name>
    <dbReference type="NCBI Taxonomy" id="1664694"/>
    <lineage>
        <taxon>Eukaryota</taxon>
        <taxon>Fungi</taxon>
        <taxon>Dikarya</taxon>
        <taxon>Ascomycota</taxon>
        <taxon>Pezizomycotina</taxon>
        <taxon>Eurotiomycetes</taxon>
        <taxon>Chaetothyriomycetidae</taxon>
        <taxon>Chaetothyriales</taxon>
        <taxon>Cyphellophoraceae</taxon>
        <taxon>Cyphellophora</taxon>
    </lineage>
</organism>
<dbReference type="EMBL" id="LFJN01000004">
    <property type="protein sequence ID" value="KPI44082.1"/>
    <property type="molecule type" value="Genomic_DNA"/>
</dbReference>
<dbReference type="PANTHER" id="PTHR17178:SF0">
    <property type="entry name" value="SERGLYCIN"/>
    <property type="match status" value="1"/>
</dbReference>
<proteinExistence type="predicted"/>
<name>A0A0N1HFI6_9EURO</name>
<feature type="region of interest" description="Disordered" evidence="1">
    <location>
        <begin position="254"/>
        <end position="347"/>
    </location>
</feature>
<keyword evidence="2" id="KW-0472">Membrane</keyword>
<dbReference type="InterPro" id="IPR000742">
    <property type="entry name" value="EGF"/>
</dbReference>
<feature type="region of interest" description="Disordered" evidence="1">
    <location>
        <begin position="200"/>
        <end position="220"/>
    </location>
</feature>
<gene>
    <name evidence="5" type="ORF">AB675_6420</name>
</gene>
<feature type="region of interest" description="Disordered" evidence="1">
    <location>
        <begin position="1"/>
        <end position="133"/>
    </location>
</feature>
<keyword evidence="2" id="KW-0812">Transmembrane</keyword>
<feature type="compositionally biased region" description="Low complexity" evidence="1">
    <location>
        <begin position="716"/>
        <end position="737"/>
    </location>
</feature>
<feature type="compositionally biased region" description="Polar residues" evidence="1">
    <location>
        <begin position="441"/>
        <end position="458"/>
    </location>
</feature>
<evidence type="ECO:0000259" key="3">
    <source>
        <dbReference type="PROSITE" id="PS00022"/>
    </source>
</evidence>
<protein>
    <recommendedName>
        <fullName evidence="3 4">EGF-like domain-containing protein</fullName>
    </recommendedName>
</protein>